<dbReference type="InterPro" id="IPR011990">
    <property type="entry name" value="TPR-like_helical_dom_sf"/>
</dbReference>
<proteinExistence type="predicted"/>
<reference evidence="2" key="1">
    <citation type="submission" date="2017-01" db="EMBL/GenBank/DDBJ databases">
        <authorList>
            <person name="Varghese N."/>
            <person name="Submissions S."/>
        </authorList>
    </citation>
    <scope>NUCLEOTIDE SEQUENCE [LARGE SCALE GENOMIC DNA]</scope>
    <source>
        <strain evidence="2">DSM 19945</strain>
    </source>
</reference>
<evidence type="ECO:0000313" key="2">
    <source>
        <dbReference type="Proteomes" id="UP000186221"/>
    </source>
</evidence>
<name>A0A1N7JT75_9RHOB</name>
<dbReference type="SUPFAM" id="SSF48452">
    <property type="entry name" value="TPR-like"/>
    <property type="match status" value="1"/>
</dbReference>
<organism evidence="1 2">
    <name type="scientific">Rhodobacter aestuarii</name>
    <dbReference type="NCBI Taxonomy" id="453582"/>
    <lineage>
        <taxon>Bacteria</taxon>
        <taxon>Pseudomonadati</taxon>
        <taxon>Pseudomonadota</taxon>
        <taxon>Alphaproteobacteria</taxon>
        <taxon>Rhodobacterales</taxon>
        <taxon>Rhodobacter group</taxon>
        <taxon>Rhodobacter</taxon>
    </lineage>
</organism>
<evidence type="ECO:0008006" key="3">
    <source>
        <dbReference type="Google" id="ProtNLM"/>
    </source>
</evidence>
<dbReference type="Gene3D" id="1.25.40.10">
    <property type="entry name" value="Tetratricopeptide repeat domain"/>
    <property type="match status" value="1"/>
</dbReference>
<accession>A0A1N7JT75</accession>
<evidence type="ECO:0000313" key="1">
    <source>
        <dbReference type="EMBL" id="SIS52569.1"/>
    </source>
</evidence>
<dbReference type="AlphaFoldDB" id="A0A1N7JT75"/>
<dbReference type="OrthoDB" id="7686724at2"/>
<sequence length="453" mass="47282">MAPEAHPELVETLIAKVDAGAHPAPLVRALAEDIAAGRFKAPDVALVGLQGALDAAAETKACDDPVLAEVAALNDSGARADAAGWLEAALAAGASDAVQAAAFRQDRICNAPERAAARHLEALKTAAPAGGVIRAAVELLYEKLEAGEAANDPWELLVALELAKALLKRAKGRDLGQAQTSLANCHQVIGQFRPGRKHLDLAADLFAAAAKAASRTKQPENWAFAQHNLGGISELIGLRHQDGAMLKKAAKAYGNVLEIFNAQGNPVEWANTTSALANVKAALGRMAQDPVAIQEAVEMFDDVFDALEGEDLAQDRASARANLAMANRHLGEVTEDDALLRTVLEDFAEALEDITAPAPRARLLHARALTHLALKDLDAAPADFEAALALGSRDFADYRAGANHIGLARVALARGDKAGVDTALTTAEVAFAAEPASAALKECEALRAEIATN</sequence>
<gene>
    <name evidence="1" type="ORF">SAMN05421580_102106</name>
</gene>
<protein>
    <recommendedName>
        <fullName evidence="3">Tetratricopeptide repeat-containing protein</fullName>
    </recommendedName>
</protein>
<keyword evidence="2" id="KW-1185">Reference proteome</keyword>
<dbReference type="STRING" id="453582.SAMN05421580_102106"/>
<dbReference type="EMBL" id="FTOG01000002">
    <property type="protein sequence ID" value="SIS52569.1"/>
    <property type="molecule type" value="Genomic_DNA"/>
</dbReference>
<dbReference type="Proteomes" id="UP000186221">
    <property type="component" value="Unassembled WGS sequence"/>
</dbReference>
<dbReference type="RefSeq" id="WP_076483706.1">
    <property type="nucleotide sequence ID" value="NZ_FTOG01000002.1"/>
</dbReference>